<dbReference type="GO" id="GO:0031995">
    <property type="term" value="F:insulin-like growth factor II binding"/>
    <property type="evidence" value="ECO:0007669"/>
    <property type="project" value="TreeGrafter"/>
</dbReference>
<dbReference type="PRINTS" id="PR01976">
    <property type="entry name" value="IGFBPFAMILY"/>
</dbReference>
<feature type="domain" description="IGFBP N-terminal" evidence="13">
    <location>
        <begin position="111"/>
        <end position="197"/>
    </location>
</feature>
<dbReference type="SMART" id="SM00211">
    <property type="entry name" value="TY"/>
    <property type="match status" value="1"/>
</dbReference>
<keyword evidence="4 10" id="KW-1015">Disulfide bond</keyword>
<evidence type="ECO:0000256" key="7">
    <source>
        <dbReference type="ARBA" id="ARBA00056428"/>
    </source>
</evidence>
<comment type="caution">
    <text evidence="10">Lacks conserved residue(s) required for the propagation of feature annotation.</text>
</comment>
<reference evidence="14" key="2">
    <citation type="submission" date="2025-08" db="UniProtKB">
        <authorList>
            <consortium name="Ensembl"/>
        </authorList>
    </citation>
    <scope>IDENTIFICATION</scope>
</reference>
<protein>
    <recommendedName>
        <fullName evidence="9">Insulin-like growth factor-binding protein 6</fullName>
    </recommendedName>
</protein>
<feature type="compositionally biased region" description="Basic and acidic residues" evidence="11">
    <location>
        <begin position="45"/>
        <end position="68"/>
    </location>
</feature>
<evidence type="ECO:0000256" key="3">
    <source>
        <dbReference type="ARBA" id="ARBA00022729"/>
    </source>
</evidence>
<dbReference type="CDD" id="cd00191">
    <property type="entry name" value="TY"/>
    <property type="match status" value="1"/>
</dbReference>
<dbReference type="Gene3D" id="4.10.40.20">
    <property type="match status" value="1"/>
</dbReference>
<feature type="domain" description="Thyroglobulin type-1" evidence="12">
    <location>
        <begin position="221"/>
        <end position="295"/>
    </location>
</feature>
<dbReference type="GeneTree" id="ENSGT00940000160528"/>
<accession>A0AAQ5XZJ5</accession>
<dbReference type="PANTHER" id="PTHR11551:SF27">
    <property type="entry name" value="INSULIN-LIKE GROWTH FACTOR BINDING PROTEIN 6A PRECURSOR-RELATED"/>
    <property type="match status" value="1"/>
</dbReference>
<keyword evidence="2" id="KW-0964">Secreted</keyword>
<dbReference type="Pfam" id="PF00086">
    <property type="entry name" value="Thyroglobulin_1"/>
    <property type="match status" value="1"/>
</dbReference>
<keyword evidence="5" id="KW-0325">Glycoprotein</keyword>
<dbReference type="InterPro" id="IPR022326">
    <property type="entry name" value="IGFBP-6"/>
</dbReference>
<evidence type="ECO:0000259" key="12">
    <source>
        <dbReference type="PROSITE" id="PS51162"/>
    </source>
</evidence>
<dbReference type="InterPro" id="IPR000867">
    <property type="entry name" value="IGFBP-like"/>
</dbReference>
<keyword evidence="6" id="KW-0340">Growth factor binding</keyword>
<dbReference type="Proteomes" id="UP001501940">
    <property type="component" value="Chromosome 8"/>
</dbReference>
<evidence type="ECO:0000256" key="8">
    <source>
        <dbReference type="ARBA" id="ARBA00063214"/>
    </source>
</evidence>
<dbReference type="GO" id="GO:0001968">
    <property type="term" value="F:fibronectin binding"/>
    <property type="evidence" value="ECO:0007669"/>
    <property type="project" value="TreeGrafter"/>
</dbReference>
<evidence type="ECO:0000313" key="14">
    <source>
        <dbReference type="Ensembl" id="ENSAOCP00000044810.1"/>
    </source>
</evidence>
<evidence type="ECO:0000256" key="2">
    <source>
        <dbReference type="ARBA" id="ARBA00022525"/>
    </source>
</evidence>
<comment type="subcellular location">
    <subcellularLocation>
        <location evidence="1">Secreted</location>
    </subcellularLocation>
</comment>
<comment type="subunit">
    <text evidence="8">Interacts (via C-terminal domain) with PHB2.</text>
</comment>
<evidence type="ECO:0000256" key="4">
    <source>
        <dbReference type="ARBA" id="ARBA00023157"/>
    </source>
</evidence>
<dbReference type="InterPro" id="IPR009030">
    <property type="entry name" value="Growth_fac_rcpt_cys_sf"/>
</dbReference>
<dbReference type="SMART" id="SM00121">
    <property type="entry name" value="IB"/>
    <property type="match status" value="1"/>
</dbReference>
<evidence type="ECO:0000256" key="10">
    <source>
        <dbReference type="PROSITE-ProRule" id="PRU00500"/>
    </source>
</evidence>
<dbReference type="PROSITE" id="PS51162">
    <property type="entry name" value="THYROGLOBULIN_1_2"/>
    <property type="match status" value="1"/>
</dbReference>
<dbReference type="PRINTS" id="PR01982">
    <property type="entry name" value="IGFBPFAMILY6"/>
</dbReference>
<dbReference type="PROSITE" id="PS00484">
    <property type="entry name" value="THYROGLOBULIN_1_1"/>
    <property type="match status" value="1"/>
</dbReference>
<feature type="region of interest" description="Disordered" evidence="11">
    <location>
        <begin position="197"/>
        <end position="220"/>
    </location>
</feature>
<dbReference type="GO" id="GO:0005615">
    <property type="term" value="C:extracellular space"/>
    <property type="evidence" value="ECO:0007669"/>
    <property type="project" value="TreeGrafter"/>
</dbReference>
<sequence length="298" mass="32436">MCGNRPVLWLMGTQDGRSLKAGALLCLSRSPFVSSGTAGDSTGKAPKEKLLYRKKEEKKERGKRDRGRERNIHPEIASATFKLTESDSVENLRPGHKMPILSNLTTVVLLLIAHCGSWTGANRLGPFKVCPSCRDPLGAGRPPRDHNAAGSTSVLASGEPCGVYTLSCAKGLRCVPPPREHSPLQALLQGRGICAKHSRTSPTERPHPTGPHPSHSGDIEKAPCRKLLNSVLRGLELTIFQSDRDIYIPNCDTRGFYRKKQCRSSKGMQRGHCWCVDELGTPVPSRATEDGTLPCDGE</sequence>
<dbReference type="SUPFAM" id="SSF57184">
    <property type="entry name" value="Growth factor receptor domain"/>
    <property type="match status" value="1"/>
</dbReference>
<evidence type="ECO:0000256" key="5">
    <source>
        <dbReference type="ARBA" id="ARBA00023180"/>
    </source>
</evidence>
<organism evidence="14 15">
    <name type="scientific">Amphiprion ocellaris</name>
    <name type="common">Clown anemonefish</name>
    <dbReference type="NCBI Taxonomy" id="80972"/>
    <lineage>
        <taxon>Eukaryota</taxon>
        <taxon>Metazoa</taxon>
        <taxon>Chordata</taxon>
        <taxon>Craniata</taxon>
        <taxon>Vertebrata</taxon>
        <taxon>Euteleostomi</taxon>
        <taxon>Actinopterygii</taxon>
        <taxon>Neopterygii</taxon>
        <taxon>Teleostei</taxon>
        <taxon>Neoteleostei</taxon>
        <taxon>Acanthomorphata</taxon>
        <taxon>Ovalentaria</taxon>
        <taxon>Pomacentridae</taxon>
        <taxon>Amphiprion</taxon>
    </lineage>
</organism>
<keyword evidence="3" id="KW-0732">Signal</keyword>
<feature type="region of interest" description="Disordered" evidence="11">
    <location>
        <begin position="33"/>
        <end position="68"/>
    </location>
</feature>
<dbReference type="Gene3D" id="4.10.800.10">
    <property type="entry name" value="Thyroglobulin type-1"/>
    <property type="match status" value="1"/>
</dbReference>
<dbReference type="FunFam" id="4.10.40.20:FF:000005">
    <property type="entry name" value="Insulin-like growth factor-binding protein 6"/>
    <property type="match status" value="1"/>
</dbReference>
<dbReference type="InterPro" id="IPR036857">
    <property type="entry name" value="Thyroglobulin_1_sf"/>
</dbReference>
<dbReference type="InterPro" id="IPR000716">
    <property type="entry name" value="Thyroglobulin_1"/>
</dbReference>
<dbReference type="Ensembl" id="ENSAOCT00000063484.1">
    <property type="protein sequence ID" value="ENSAOCP00000044810.1"/>
    <property type="gene ID" value="ENSAOCG00000028760.1"/>
</dbReference>
<evidence type="ECO:0000256" key="6">
    <source>
        <dbReference type="ARBA" id="ARBA00023183"/>
    </source>
</evidence>
<dbReference type="FunFam" id="4.10.800.10:FF:000010">
    <property type="entry name" value="Insulin-like growth factor binding protein 6"/>
    <property type="match status" value="1"/>
</dbReference>
<evidence type="ECO:0000256" key="9">
    <source>
        <dbReference type="ARBA" id="ARBA00071228"/>
    </source>
</evidence>
<dbReference type="AlphaFoldDB" id="A0AAQ5XZJ5"/>
<comment type="function">
    <text evidence="7">IGF-binding proteins prolong the half-life of the IGFs and have been shown to either inhibit or stimulate the growth promoting effects of the IGFs on cell culture. They alter the interaction of IGFs with their cell surface receptors. Activates the MAPK signaling pathway and induces cell migration.</text>
</comment>
<evidence type="ECO:0000313" key="15">
    <source>
        <dbReference type="Proteomes" id="UP001501940"/>
    </source>
</evidence>
<dbReference type="SUPFAM" id="SSF57610">
    <property type="entry name" value="Thyroglobulin type-1 domain"/>
    <property type="match status" value="1"/>
</dbReference>
<proteinExistence type="predicted"/>
<evidence type="ECO:0000256" key="11">
    <source>
        <dbReference type="SAM" id="MobiDB-lite"/>
    </source>
</evidence>
<feature type="disulfide bond" evidence="10">
    <location>
        <begin position="275"/>
        <end position="295"/>
    </location>
</feature>
<reference evidence="14" key="3">
    <citation type="submission" date="2025-09" db="UniProtKB">
        <authorList>
            <consortium name="Ensembl"/>
        </authorList>
    </citation>
    <scope>IDENTIFICATION</scope>
</reference>
<dbReference type="InterPro" id="IPR022321">
    <property type="entry name" value="IGFBP_1-6_chordata"/>
</dbReference>
<dbReference type="GO" id="GO:0043567">
    <property type="term" value="P:regulation of insulin-like growth factor receptor signaling pathway"/>
    <property type="evidence" value="ECO:0007669"/>
    <property type="project" value="TreeGrafter"/>
</dbReference>
<reference evidence="14 15" key="1">
    <citation type="submission" date="2022-01" db="EMBL/GenBank/DDBJ databases">
        <title>A chromosome-scale genome assembly of the false clownfish, Amphiprion ocellaris.</title>
        <authorList>
            <person name="Ryu T."/>
        </authorList>
    </citation>
    <scope>NUCLEOTIDE SEQUENCE [LARGE SCALE GENOMIC DNA]</scope>
</reference>
<dbReference type="PANTHER" id="PTHR11551">
    <property type="entry name" value="INSULIN-LIKE GROWTH FACTOR BINDING PROTEIN"/>
    <property type="match status" value="1"/>
</dbReference>
<dbReference type="PROSITE" id="PS51323">
    <property type="entry name" value="IGFBP_N_2"/>
    <property type="match status" value="1"/>
</dbReference>
<evidence type="ECO:0000256" key="1">
    <source>
        <dbReference type="ARBA" id="ARBA00004613"/>
    </source>
</evidence>
<evidence type="ECO:0000259" key="13">
    <source>
        <dbReference type="PROSITE" id="PS51323"/>
    </source>
</evidence>
<dbReference type="GO" id="GO:0031994">
    <property type="term" value="F:insulin-like growth factor I binding"/>
    <property type="evidence" value="ECO:0007669"/>
    <property type="project" value="TreeGrafter"/>
</dbReference>
<name>A0AAQ5XZJ5_AMPOC</name>
<keyword evidence="15" id="KW-1185">Reference proteome</keyword>